<dbReference type="Gene3D" id="3.10.28.10">
    <property type="entry name" value="Homing endonucleases"/>
    <property type="match status" value="1"/>
</dbReference>
<accession>Q854Q3</accession>
<sequence length="850" mass="94065">MGVQEPRIWLSPEAKSSAGQEAIDLAAACGLILDPWQELCLHEALKESEELVQLESGAWVKKWAASSFGLVVSRQNGKGSILEALELAGLILFGERLIIHSAHEFKALAIDTPILSERGWTTMGDLVDGDRVYGPDGQLTNVIAHPIRYERPCYRLTFDDGQTIVADEDHLWTVYDAVKREHRTLTVRELVDGGVFTTRRNAGRADSNIYRYRVPVTEPLAGVEADLPVDPYLLGYWLGDGDTNAGRFTVGEEDLEAFKLTLESLGYEYSDSVDPRTGAHTICAYGFIQGLREAGVVGNKHIPETYLTASMEQRRALLAGIMDSDGGVTGHQISVTMKNEALMRQVLMLARSLGYKSFFTSHLSMLNGEHKARVYRVKFANRQELNPFRLPRKAAKVLPPLGRVTRAQYNAIVSIEPVESVPTRCITVDNDSRLYVVGHGFVPTHNTAVNGMERLESLIAKSGLKYKAKQAHGAESIEILDGPNPGARVMFQTRTDRSGLGLTADRVIFDEAMTITPGSLKALLPTVSSRPNPQIVYTGTAADQRTQPYCHTFGGVRYRALEQLRTGERKRLCFLEWSAPDDLPEEKFGDPQYWAMANPGLGYRQTEEKILDEYEEMWANLRDFGVDRLGIGDWPQFGAEMSEIPLDKWRRLNNPSPDLAGARALILYRTPEGGPWAIVGSQRCTDGRIHVEVGYAGTDPVDRVVDKFIQAITAWGPEEILVGRGGAAEVIPQIEAAGFTVYSPNQSEEAQACGGFLNDALVDPENPLLSHGDQHSLNAAITRAVKRDLPSGGFVWDCIEPSTYAQLMGVTLGRWALLKHAINAKPTPAIHDWPDQQEIDSWIQELYEEA</sequence>
<dbReference type="Proteomes" id="UP000000963">
    <property type="component" value="Segment"/>
</dbReference>
<evidence type="ECO:0000256" key="1">
    <source>
        <dbReference type="ARBA" id="ARBA00022813"/>
    </source>
</evidence>
<dbReference type="PRINTS" id="PR00379">
    <property type="entry name" value="INTEIN"/>
</dbReference>
<dbReference type="PROSITE" id="PS50817">
    <property type="entry name" value="INTEIN_N_TER"/>
    <property type="match status" value="1"/>
</dbReference>
<proteinExistence type="predicted"/>
<dbReference type="InterPro" id="IPR007869">
    <property type="entry name" value="Homing_endonuc_PI-Sce"/>
</dbReference>
<feature type="domain" description="DOD-type homing endonuclease" evidence="3">
    <location>
        <begin position="233"/>
        <end position="355"/>
    </location>
</feature>
<dbReference type="KEGG" id="vg:1260065"/>
<dbReference type="InterPro" id="IPR004042">
    <property type="entry name" value="Intein_endonuc_central"/>
</dbReference>
<dbReference type="GO" id="GO:0016539">
    <property type="term" value="P:intein-mediated protein splicing"/>
    <property type="evidence" value="ECO:0007669"/>
    <property type="project" value="InterPro"/>
</dbReference>
<dbReference type="SUPFAM" id="SSF51294">
    <property type="entry name" value="Hedgehog/intein (Hint) domain"/>
    <property type="match status" value="1"/>
</dbReference>
<dbReference type="GO" id="GO:0003677">
    <property type="term" value="F:DNA binding"/>
    <property type="evidence" value="ECO:0007669"/>
    <property type="project" value="InterPro"/>
</dbReference>
<organism evidence="4 5">
    <name type="scientific">Mycobacterium phage Omega</name>
    <name type="common">Mycobacteriophage Omega</name>
    <dbReference type="NCBI Taxonomy" id="2907835"/>
    <lineage>
        <taxon>Viruses</taxon>
        <taxon>Duplodnaviria</taxon>
        <taxon>Heunggongvirae</taxon>
        <taxon>Uroviricota</taxon>
        <taxon>Caudoviricetes</taxon>
        <taxon>Omegavirus</taxon>
        <taxon>Omegavirus omega</taxon>
    </lineage>
</organism>
<protein>
    <recommendedName>
        <fullName evidence="3">DOD-type homing endonuclease domain-containing protein</fullName>
    </recommendedName>
</protein>
<evidence type="ECO:0000313" key="4">
    <source>
        <dbReference type="EMBL" id="AAN12655.1"/>
    </source>
</evidence>
<keyword evidence="5" id="KW-1185">Reference proteome</keyword>
<evidence type="ECO:0000256" key="2">
    <source>
        <dbReference type="ARBA" id="ARBA00023000"/>
    </source>
</evidence>
<evidence type="ECO:0000313" key="5">
    <source>
        <dbReference type="Proteomes" id="UP000000963"/>
    </source>
</evidence>
<dbReference type="PROSITE" id="PS50819">
    <property type="entry name" value="INTEIN_ENDONUCLEASE"/>
    <property type="match status" value="1"/>
</dbReference>
<reference evidence="4 5" key="1">
    <citation type="journal article" date="2003" name="Cell">
        <title>Origins of highly mosaic mycobacteriophage genomes.</title>
        <authorList>
            <person name="Pedulla M.L."/>
            <person name="Ford M.E."/>
            <person name="Houtz J.M."/>
            <person name="Karthikeyan T."/>
            <person name="Wadsworth C."/>
            <person name="Lewis J.A."/>
            <person name="Jacobs-Sera D."/>
            <person name="Falbo J."/>
            <person name="Gross J."/>
            <person name="Pannunzio N.R."/>
            <person name="Brucker W."/>
            <person name="Kumar V."/>
            <person name="Kandasamy J."/>
            <person name="Keenan L."/>
            <person name="Bardarov S."/>
            <person name="Kriakov J."/>
            <person name="Lawrence J.G."/>
            <person name="Jacobs W.R. Jr."/>
            <person name="Hendrix R.W."/>
            <person name="Hatfull G.F."/>
        </authorList>
    </citation>
    <scope>NUCLEOTIDE SEQUENCE</scope>
</reference>
<keyword evidence="2" id="KW-0651">Protein splicing</keyword>
<dbReference type="InterPro" id="IPR006142">
    <property type="entry name" value="INTEIN"/>
</dbReference>
<gene>
    <name evidence="4" type="primary">11</name>
    <name evidence="4" type="ORF">PBI_OMEGA_11</name>
</gene>
<dbReference type="SUPFAM" id="SSF55608">
    <property type="entry name" value="Homing endonucleases"/>
    <property type="match status" value="1"/>
</dbReference>
<name>Q854Q3_BPMOM</name>
<dbReference type="InterPro" id="IPR027434">
    <property type="entry name" value="Homing_endonucl"/>
</dbReference>
<dbReference type="Pfam" id="PF05204">
    <property type="entry name" value="Hom_end"/>
    <property type="match status" value="1"/>
</dbReference>
<dbReference type="InterPro" id="IPR036844">
    <property type="entry name" value="Hint_dom_sf"/>
</dbReference>
<dbReference type="InterPro" id="IPR027417">
    <property type="entry name" value="P-loop_NTPase"/>
</dbReference>
<evidence type="ECO:0000259" key="3">
    <source>
        <dbReference type="PROSITE" id="PS50819"/>
    </source>
</evidence>
<organismHost>
    <name type="scientific">Mycolicibacterium smegmatis</name>
    <name type="common">Mycobacterium smegmatis</name>
    <dbReference type="NCBI Taxonomy" id="1772"/>
</organismHost>
<dbReference type="EMBL" id="AY129338">
    <property type="protein sequence ID" value="AAN12655.1"/>
    <property type="molecule type" value="Genomic_DNA"/>
</dbReference>
<dbReference type="Gene3D" id="3.40.50.300">
    <property type="entry name" value="P-loop containing nucleotide triphosphate hydrolases"/>
    <property type="match status" value="1"/>
</dbReference>
<dbReference type="GO" id="GO:0004519">
    <property type="term" value="F:endonuclease activity"/>
    <property type="evidence" value="ECO:0007669"/>
    <property type="project" value="InterPro"/>
</dbReference>
<dbReference type="InterPro" id="IPR006141">
    <property type="entry name" value="Intein_N"/>
</dbReference>
<keyword evidence="1" id="KW-0068">Autocatalytic cleavage</keyword>
<dbReference type="RefSeq" id="NP_818312.1">
    <property type="nucleotide sequence ID" value="NC_004688.1"/>
</dbReference>